<keyword evidence="2" id="KW-0472">Membrane</keyword>
<accession>A0A814B582</accession>
<feature type="region of interest" description="Disordered" evidence="1">
    <location>
        <begin position="1189"/>
        <end position="1232"/>
    </location>
</feature>
<feature type="compositionally biased region" description="Polar residues" evidence="1">
    <location>
        <begin position="1189"/>
        <end position="1206"/>
    </location>
</feature>
<gene>
    <name evidence="4" type="ORF">GPM918_LOCUS9717</name>
    <name evidence="5" type="ORF">SRO942_LOCUS9718</name>
</gene>
<dbReference type="EMBL" id="CAJNOQ010001832">
    <property type="protein sequence ID" value="CAF0922194.1"/>
    <property type="molecule type" value="Genomic_DNA"/>
</dbReference>
<feature type="compositionally biased region" description="Basic and acidic residues" evidence="1">
    <location>
        <begin position="950"/>
        <end position="961"/>
    </location>
</feature>
<feature type="chain" id="PRO_5036409827" evidence="3">
    <location>
        <begin position="19"/>
        <end position="1399"/>
    </location>
</feature>
<name>A0A814B582_9BILA</name>
<feature type="compositionally biased region" description="Acidic residues" evidence="1">
    <location>
        <begin position="1222"/>
        <end position="1232"/>
    </location>
</feature>
<dbReference type="EMBL" id="CAJOBC010001832">
    <property type="protein sequence ID" value="CAF3701338.1"/>
    <property type="molecule type" value="Genomic_DNA"/>
</dbReference>
<feature type="transmembrane region" description="Helical" evidence="2">
    <location>
        <begin position="138"/>
        <end position="156"/>
    </location>
</feature>
<keyword evidence="3" id="KW-0732">Signal</keyword>
<feature type="region of interest" description="Disordered" evidence="1">
    <location>
        <begin position="1093"/>
        <end position="1114"/>
    </location>
</feature>
<keyword evidence="2" id="KW-1133">Transmembrane helix</keyword>
<reference evidence="4" key="1">
    <citation type="submission" date="2021-02" db="EMBL/GenBank/DDBJ databases">
        <authorList>
            <person name="Nowell W R."/>
        </authorList>
    </citation>
    <scope>NUCLEOTIDE SEQUENCE</scope>
</reference>
<comment type="caution">
    <text evidence="4">The sequence shown here is derived from an EMBL/GenBank/DDBJ whole genome shotgun (WGS) entry which is preliminary data.</text>
</comment>
<feature type="region of interest" description="Disordered" evidence="1">
    <location>
        <begin position="941"/>
        <end position="977"/>
    </location>
</feature>
<keyword evidence="6" id="KW-1185">Reference proteome</keyword>
<evidence type="ECO:0000256" key="2">
    <source>
        <dbReference type="SAM" id="Phobius"/>
    </source>
</evidence>
<dbReference type="Proteomes" id="UP000681722">
    <property type="component" value="Unassembled WGS sequence"/>
</dbReference>
<evidence type="ECO:0000313" key="4">
    <source>
        <dbReference type="EMBL" id="CAF0922194.1"/>
    </source>
</evidence>
<organism evidence="4 6">
    <name type="scientific">Didymodactylos carnosus</name>
    <dbReference type="NCBI Taxonomy" id="1234261"/>
    <lineage>
        <taxon>Eukaryota</taxon>
        <taxon>Metazoa</taxon>
        <taxon>Spiralia</taxon>
        <taxon>Gnathifera</taxon>
        <taxon>Rotifera</taxon>
        <taxon>Eurotatoria</taxon>
        <taxon>Bdelloidea</taxon>
        <taxon>Philodinida</taxon>
        <taxon>Philodinidae</taxon>
        <taxon>Didymodactylos</taxon>
    </lineage>
</organism>
<proteinExistence type="predicted"/>
<dbReference type="OrthoDB" id="10028240at2759"/>
<sequence length="1399" mass="158910">MLTTIFILIIFPFLVLFADKINSKSLYSNTMISSTKLQRTSVFYPIHVELMNNIHYEIRRHTTIKRYKRHKIIHKRFDDENLNFLNDDNDPVELTNVNITNNKTFYRQSFFHDDSKIPFHEYIREQKDPILTRTQTRAITTVIIVIGVFIIIITMFKLKNACREPETTQIEIHRGTSIYSESSSRRNSIGYYTRKYSRPSVRVDDHLNYQPLTILSTIIPSTVKTPLKASLTSYATTTTASSSIILDKPIVLSSMRQKDLELKDVFQELPNHLLLETKSLTSSSSIIGKHLSGTSNLSKNNNNNRETSTTIVQIEAHVKNRLKTHSFNKTRDIPIKKAKLLKSIKENQDDDEHYPLSSSAKKNKNIILQPLLITTNCGDLNKVVSLERKDNETASIQPETSTFQDEIFPRSNENFDEENDRTPLIIDKVYSRHSVGSCNENSLQQSNRVTKSEIVNDGKSPRKYSLNFVSPQTETTKLFSSNQRRISLSSADRRNSFAKHPATFCETIDSDTSKQNLLPITADIPENKNSDSPLLSDSSTTTFTCSDNQHYFNEKSSLINVKKSNNNNHTKKRSSFRRNFMQKIERFRFIDDSASSTATVTSPVESIDRENQQNITTNNYNNNLISNAIEQFDDYVRSRYYNSDMNNSDADTDPSYRTHIEHYIDKFNSKNLTNGHSNMSTLTNNNKLISQSNSNTNVKPLSTIIGRPYTFNNITQQNSLAKLQSSVPTEESLQTHMKLIPSNNTDNVQIAQCMSTLPGKSSTAIPIPRSTALFNHNIQRPTNSIHQSKNWTGYPSDSTLRSSYTKTQTDNKYSYPTNGAFISPVLSRSMDFSKKCDIKNDMFNNNHHSTTTTLTPLNETSTSFRSSTSLDFDDDTKPSGVVVDDDFLPMSSPVDDDYWDSVSVETTIQCFPNVGSSPVIEVKHFETDLLTGEKIRKNYSITMNNSQQLSRKDSDDQHSETSEDYFDDDDDDDDVEENNINSYSIKEFALKELQKPIVLKSALKLSSQLDKMTELSSSDEFKMRSSQMNNDHLEINKKLLEKSPITNIQLTSHLKSNNSIPQHQQCSPLNKDYSNQMTIAKNSFVNKDKLNQEQNVTNNSSSPSSSGITKETENINISFDSTTDLNERLKSYLPPPKSSVSNEITDNDQIRLIDNEKLLKNISPKSSTNTNITTRLKVSSPPCSLYTSSRQTELLSESSTVRSPQTIYEEGEEELKQQGADFDNDDDDESAEDGEIDLEHEYELSQRLNGGLDDVCSSSIAWNTDDKMLTTDDMNKYYLMQKDDLLSLVTSSLPGSTVRSLSSDFISNTKPTPPSIMKTSKSIEHRTISDTLVLTEQASLVNIVSPNDSTSSLLQSPPIPTVMKPKVRFNLDPQYEREREWNKVNKLLGNVEWTDEFEV</sequence>
<keyword evidence="2" id="KW-0812">Transmembrane</keyword>
<evidence type="ECO:0000313" key="5">
    <source>
        <dbReference type="EMBL" id="CAF3701338.1"/>
    </source>
</evidence>
<feature type="signal peptide" evidence="3">
    <location>
        <begin position="1"/>
        <end position="18"/>
    </location>
</feature>
<evidence type="ECO:0000256" key="3">
    <source>
        <dbReference type="SAM" id="SignalP"/>
    </source>
</evidence>
<evidence type="ECO:0000313" key="6">
    <source>
        <dbReference type="Proteomes" id="UP000663829"/>
    </source>
</evidence>
<evidence type="ECO:0000256" key="1">
    <source>
        <dbReference type="SAM" id="MobiDB-lite"/>
    </source>
</evidence>
<dbReference type="Proteomes" id="UP000663829">
    <property type="component" value="Unassembled WGS sequence"/>
</dbReference>
<feature type="compositionally biased region" description="Acidic residues" evidence="1">
    <location>
        <begin position="962"/>
        <end position="977"/>
    </location>
</feature>
<protein>
    <submittedName>
        <fullName evidence="4">Uncharacterized protein</fullName>
    </submittedName>
</protein>